<accession>A0ABQ8JTC5</accession>
<proteinExistence type="predicted"/>
<keyword evidence="2" id="KW-1185">Reference proteome</keyword>
<organism evidence="1 2">
    <name type="scientific">Dermatophagoides pteronyssinus</name>
    <name type="common">European house dust mite</name>
    <dbReference type="NCBI Taxonomy" id="6956"/>
    <lineage>
        <taxon>Eukaryota</taxon>
        <taxon>Metazoa</taxon>
        <taxon>Ecdysozoa</taxon>
        <taxon>Arthropoda</taxon>
        <taxon>Chelicerata</taxon>
        <taxon>Arachnida</taxon>
        <taxon>Acari</taxon>
        <taxon>Acariformes</taxon>
        <taxon>Sarcoptiformes</taxon>
        <taxon>Astigmata</taxon>
        <taxon>Psoroptidia</taxon>
        <taxon>Analgoidea</taxon>
        <taxon>Pyroglyphidae</taxon>
        <taxon>Dermatophagoidinae</taxon>
        <taxon>Dermatophagoides</taxon>
    </lineage>
</organism>
<comment type="caution">
    <text evidence="1">The sequence shown here is derived from an EMBL/GenBank/DDBJ whole genome shotgun (WGS) entry which is preliminary data.</text>
</comment>
<evidence type="ECO:0000313" key="1">
    <source>
        <dbReference type="EMBL" id="KAH9425700.1"/>
    </source>
</evidence>
<reference evidence="1 2" key="1">
    <citation type="journal article" date="2018" name="J. Allergy Clin. Immunol.">
        <title>High-quality assembly of Dermatophagoides pteronyssinus genome and transcriptome reveals a wide range of novel allergens.</title>
        <authorList>
            <person name="Liu X.Y."/>
            <person name="Yang K.Y."/>
            <person name="Wang M.Q."/>
            <person name="Kwok J.S."/>
            <person name="Zeng X."/>
            <person name="Yang Z."/>
            <person name="Xiao X.J."/>
            <person name="Lau C.P."/>
            <person name="Li Y."/>
            <person name="Huang Z.M."/>
            <person name="Ba J.G."/>
            <person name="Yim A.K."/>
            <person name="Ouyang C.Y."/>
            <person name="Ngai S.M."/>
            <person name="Chan T.F."/>
            <person name="Leung E.L."/>
            <person name="Liu L."/>
            <person name="Liu Z.G."/>
            <person name="Tsui S.K."/>
        </authorList>
    </citation>
    <scope>NUCLEOTIDE SEQUENCE [LARGE SCALE GENOMIC DNA]</scope>
    <source>
        <strain evidence="1">Derp</strain>
    </source>
</reference>
<evidence type="ECO:0000313" key="2">
    <source>
        <dbReference type="Proteomes" id="UP000887458"/>
    </source>
</evidence>
<protein>
    <submittedName>
        <fullName evidence="1">Uncharacterized protein</fullName>
    </submittedName>
</protein>
<reference evidence="1 2" key="2">
    <citation type="journal article" date="2022" name="Mol. Biol. Evol.">
        <title>Comparative Genomics Reveals Insights into the Divergent Evolution of Astigmatic Mites and Household Pest Adaptations.</title>
        <authorList>
            <person name="Xiong Q."/>
            <person name="Wan A.T."/>
            <person name="Liu X."/>
            <person name="Fung C.S."/>
            <person name="Xiao X."/>
            <person name="Malainual N."/>
            <person name="Hou J."/>
            <person name="Wang L."/>
            <person name="Wang M."/>
            <person name="Yang K.Y."/>
            <person name="Cui Y."/>
            <person name="Leung E.L."/>
            <person name="Nong W."/>
            <person name="Shin S.K."/>
            <person name="Au S.W."/>
            <person name="Jeong K.Y."/>
            <person name="Chew F.T."/>
            <person name="Hui J.H."/>
            <person name="Leung T.F."/>
            <person name="Tungtrongchitr A."/>
            <person name="Zhong N."/>
            <person name="Liu Z."/>
            <person name="Tsui S.K."/>
        </authorList>
    </citation>
    <scope>NUCLEOTIDE SEQUENCE [LARGE SCALE GENOMIC DNA]</scope>
    <source>
        <strain evidence="1">Derp</strain>
    </source>
</reference>
<gene>
    <name evidence="1" type="ORF">DERP_004917</name>
</gene>
<sequence>MLTPPTSRHKSTGSEHDNAVEMFRECLLALIVARIRLRTITAIPSFDDTNDVIQEQKQKDCFDHG</sequence>
<name>A0ABQ8JTC5_DERPT</name>
<dbReference type="Proteomes" id="UP000887458">
    <property type="component" value="Unassembled WGS sequence"/>
</dbReference>
<dbReference type="EMBL" id="NJHN03000017">
    <property type="protein sequence ID" value="KAH9425700.1"/>
    <property type="molecule type" value="Genomic_DNA"/>
</dbReference>